<evidence type="ECO:0000259" key="2">
    <source>
        <dbReference type="Pfam" id="PF13568"/>
    </source>
</evidence>
<feature type="domain" description="Outer membrane protein beta-barrel" evidence="2">
    <location>
        <begin position="20"/>
        <end position="192"/>
    </location>
</feature>
<organism evidence="3 4">
    <name type="scientific">Lacibacter luteus</name>
    <dbReference type="NCBI Taxonomy" id="2508719"/>
    <lineage>
        <taxon>Bacteria</taxon>
        <taxon>Pseudomonadati</taxon>
        <taxon>Bacteroidota</taxon>
        <taxon>Chitinophagia</taxon>
        <taxon>Chitinophagales</taxon>
        <taxon>Chitinophagaceae</taxon>
        <taxon>Lacibacter</taxon>
    </lineage>
</organism>
<sequence length="232" mass="26134">MKTFFLSIVLCLLFYVSNAQLKFGIQAGANMASVKQNMHDVKNQAISGFSAGIDAKIKLGKRINFNPGLNYVVKGYQYNEAKNEDGDSYKTDGEQKINYLELPLIFSYNISLKKYTISVGAGPTIATALSGYYKETNKIFGQTITIKENLQFGMVNNEQLKKRDIGAHFSLGFEIPKGFFVRLYYTHGLHNLGNGAESNSTDQYGNTTYKPQDRYFNRNAGFMVGYYFGKRK</sequence>
<keyword evidence="4" id="KW-1185">Reference proteome</keyword>
<evidence type="ECO:0000256" key="1">
    <source>
        <dbReference type="SAM" id="SignalP"/>
    </source>
</evidence>
<dbReference type="OrthoDB" id="981722at2"/>
<dbReference type="Proteomes" id="UP000290204">
    <property type="component" value="Unassembled WGS sequence"/>
</dbReference>
<dbReference type="RefSeq" id="WP_129131552.1">
    <property type="nucleotide sequence ID" value="NZ_SDHW01000004.1"/>
</dbReference>
<gene>
    <name evidence="3" type="ORF">ESA94_13990</name>
</gene>
<reference evidence="3 4" key="1">
    <citation type="submission" date="2019-01" db="EMBL/GenBank/DDBJ databases">
        <title>Lacibacter sp. strain TTM-7.</title>
        <authorList>
            <person name="Chen W.-M."/>
        </authorList>
    </citation>
    <scope>NUCLEOTIDE SEQUENCE [LARGE SCALE GENOMIC DNA]</scope>
    <source>
        <strain evidence="3 4">TTM-7</strain>
    </source>
</reference>
<feature type="signal peptide" evidence="1">
    <location>
        <begin position="1"/>
        <end position="21"/>
    </location>
</feature>
<feature type="chain" id="PRO_5020732174" evidence="1">
    <location>
        <begin position="22"/>
        <end position="232"/>
    </location>
</feature>
<protein>
    <submittedName>
        <fullName evidence="3">PorT family protein</fullName>
    </submittedName>
</protein>
<proteinExistence type="predicted"/>
<dbReference type="Pfam" id="PF13568">
    <property type="entry name" value="OMP_b-brl_2"/>
    <property type="match status" value="1"/>
</dbReference>
<accession>A0A4Q1CGG8</accession>
<keyword evidence="1" id="KW-0732">Signal</keyword>
<name>A0A4Q1CGG8_9BACT</name>
<evidence type="ECO:0000313" key="3">
    <source>
        <dbReference type="EMBL" id="RXK59248.1"/>
    </source>
</evidence>
<dbReference type="AlphaFoldDB" id="A0A4Q1CGG8"/>
<dbReference type="EMBL" id="SDHW01000004">
    <property type="protein sequence ID" value="RXK59248.1"/>
    <property type="molecule type" value="Genomic_DNA"/>
</dbReference>
<comment type="caution">
    <text evidence="3">The sequence shown here is derived from an EMBL/GenBank/DDBJ whole genome shotgun (WGS) entry which is preliminary data.</text>
</comment>
<dbReference type="InterPro" id="IPR025665">
    <property type="entry name" value="Beta-barrel_OMP_2"/>
</dbReference>
<evidence type="ECO:0000313" key="4">
    <source>
        <dbReference type="Proteomes" id="UP000290204"/>
    </source>
</evidence>